<evidence type="ECO:0000256" key="2">
    <source>
        <dbReference type="SAM" id="SignalP"/>
    </source>
</evidence>
<evidence type="ECO:0000313" key="4">
    <source>
        <dbReference type="Proteomes" id="UP000600214"/>
    </source>
</evidence>
<feature type="signal peptide" evidence="2">
    <location>
        <begin position="1"/>
        <end position="19"/>
    </location>
</feature>
<keyword evidence="2" id="KW-0732">Signal</keyword>
<evidence type="ECO:0000313" key="3">
    <source>
        <dbReference type="EMBL" id="GGH55776.1"/>
    </source>
</evidence>
<protein>
    <recommendedName>
        <fullName evidence="5">DUF4134 domain-containing protein</fullName>
    </recommendedName>
</protein>
<organism evidence="3 4">
    <name type="scientific">Dyadobacter endophyticus</name>
    <dbReference type="NCBI Taxonomy" id="1749036"/>
    <lineage>
        <taxon>Bacteria</taxon>
        <taxon>Pseudomonadati</taxon>
        <taxon>Bacteroidota</taxon>
        <taxon>Cytophagia</taxon>
        <taxon>Cytophagales</taxon>
        <taxon>Spirosomataceae</taxon>
        <taxon>Dyadobacter</taxon>
    </lineage>
</organism>
<evidence type="ECO:0000256" key="1">
    <source>
        <dbReference type="SAM" id="Phobius"/>
    </source>
</evidence>
<keyword evidence="1" id="KW-0812">Transmembrane</keyword>
<dbReference type="Pfam" id="PF13572">
    <property type="entry name" value="DUF4134"/>
    <property type="match status" value="1"/>
</dbReference>
<dbReference type="EMBL" id="BMIA01000009">
    <property type="protein sequence ID" value="GGH55776.1"/>
    <property type="molecule type" value="Genomic_DNA"/>
</dbReference>
<feature type="chain" id="PRO_5046220196" description="DUF4134 domain-containing protein" evidence="2">
    <location>
        <begin position="20"/>
        <end position="103"/>
    </location>
</feature>
<accession>A0ABQ1ZAT2</accession>
<keyword evidence="1" id="KW-1133">Transmembrane helix</keyword>
<name>A0ABQ1ZAT2_9BACT</name>
<feature type="transmembrane region" description="Helical" evidence="1">
    <location>
        <begin position="78"/>
        <end position="100"/>
    </location>
</feature>
<keyword evidence="1" id="KW-0472">Membrane</keyword>
<dbReference type="InterPro" id="IPR025408">
    <property type="entry name" value="DUF4134"/>
</dbReference>
<keyword evidence="4" id="KW-1185">Reference proteome</keyword>
<dbReference type="Proteomes" id="UP000600214">
    <property type="component" value="Unassembled WGS sequence"/>
</dbReference>
<gene>
    <name evidence="3" type="ORF">GCM10007423_63690</name>
</gene>
<feature type="transmembrane region" description="Helical" evidence="1">
    <location>
        <begin position="47"/>
        <end position="66"/>
    </location>
</feature>
<reference evidence="4" key="1">
    <citation type="journal article" date="2019" name="Int. J. Syst. Evol. Microbiol.">
        <title>The Global Catalogue of Microorganisms (GCM) 10K type strain sequencing project: providing services to taxonomists for standard genome sequencing and annotation.</title>
        <authorList>
            <consortium name="The Broad Institute Genomics Platform"/>
            <consortium name="The Broad Institute Genome Sequencing Center for Infectious Disease"/>
            <person name="Wu L."/>
            <person name="Ma J."/>
        </authorList>
    </citation>
    <scope>NUCLEOTIDE SEQUENCE [LARGE SCALE GENOMIC DNA]</scope>
    <source>
        <strain evidence="4">CGMCC 1.15288</strain>
    </source>
</reference>
<comment type="caution">
    <text evidence="3">The sequence shown here is derived from an EMBL/GenBank/DDBJ whole genome shotgun (WGS) entry which is preliminary data.</text>
</comment>
<sequence length="103" mass="10689">MFASLAMVVSSALFNAVHAQTGGIAKGAAALDALTGDLEQYLDPVTTVVYVAAAIVGVIGAFRVYTNWQQGKDNVMSGAMGWFGAMLFLLVANTVVRAMFIGG</sequence>
<evidence type="ECO:0008006" key="5">
    <source>
        <dbReference type="Google" id="ProtNLM"/>
    </source>
</evidence>
<proteinExistence type="predicted"/>